<proteinExistence type="predicted"/>
<dbReference type="InterPro" id="IPR001867">
    <property type="entry name" value="OmpR/PhoB-type_DNA-bd"/>
</dbReference>
<dbReference type="OrthoDB" id="9790442at2"/>
<feature type="modified residue" description="4-aspartylphosphate" evidence="8">
    <location>
        <position position="51"/>
    </location>
</feature>
<comment type="function">
    <text evidence="7">May play the central regulatory role in sporulation. It may be an element of the effector pathway responsible for the activation of sporulation genes in response to nutritional stress. Spo0A may act in concert with spo0H (a sigma factor) to control the expression of some genes that are critical to the sporulation process.</text>
</comment>
<evidence type="ECO:0000256" key="8">
    <source>
        <dbReference type="PROSITE-ProRule" id="PRU00169"/>
    </source>
</evidence>
<dbReference type="PROSITE" id="PS51755">
    <property type="entry name" value="OMPR_PHOB"/>
    <property type="match status" value="1"/>
</dbReference>
<dbReference type="CDD" id="cd00383">
    <property type="entry name" value="trans_reg_C"/>
    <property type="match status" value="1"/>
</dbReference>
<dbReference type="Pfam" id="PF00072">
    <property type="entry name" value="Response_reg"/>
    <property type="match status" value="1"/>
</dbReference>
<dbReference type="Gene3D" id="6.10.250.690">
    <property type="match status" value="1"/>
</dbReference>
<dbReference type="PROSITE" id="PS50110">
    <property type="entry name" value="RESPONSE_REGULATORY"/>
    <property type="match status" value="1"/>
</dbReference>
<dbReference type="InterPro" id="IPR036388">
    <property type="entry name" value="WH-like_DNA-bd_sf"/>
</dbReference>
<evidence type="ECO:0000256" key="1">
    <source>
        <dbReference type="ARBA" id="ARBA00018672"/>
    </source>
</evidence>
<dbReference type="GO" id="GO:0032993">
    <property type="term" value="C:protein-DNA complex"/>
    <property type="evidence" value="ECO:0007669"/>
    <property type="project" value="TreeGrafter"/>
</dbReference>
<dbReference type="SUPFAM" id="SSF52172">
    <property type="entry name" value="CheY-like"/>
    <property type="match status" value="1"/>
</dbReference>
<sequence length="225" mass="24777">MRILMIEDDKDLCAAVIQQLRQAGYETDTCHNGEDGLYYLNQGLYDACLLDRMLPGLDGLSLLNAARSKGITTPVLMLTAMGRIGDRVDGLDAGADDYLVKPFDMRELLARVRALCRRPANTEPDGLKQFADITLDTAQLILNGPKGQCTLSKKESELLAALISNSGQTLSRTILFGKIWGPDTEVEEAILDSYIHFVRRRIRVVGASAIVTTVRGIGYRMENAK</sequence>
<accession>A0A1G9WBJ8</accession>
<dbReference type="GO" id="GO:0000156">
    <property type="term" value="F:phosphorelay response regulator activity"/>
    <property type="evidence" value="ECO:0007669"/>
    <property type="project" value="TreeGrafter"/>
</dbReference>
<evidence type="ECO:0000259" key="10">
    <source>
        <dbReference type="PROSITE" id="PS50110"/>
    </source>
</evidence>
<evidence type="ECO:0000256" key="2">
    <source>
        <dbReference type="ARBA" id="ARBA00022553"/>
    </source>
</evidence>
<dbReference type="STRING" id="258515.SAMN05192585_10597"/>
<dbReference type="Pfam" id="PF00486">
    <property type="entry name" value="Trans_reg_C"/>
    <property type="match status" value="1"/>
</dbReference>
<dbReference type="GO" id="GO:0005829">
    <property type="term" value="C:cytosol"/>
    <property type="evidence" value="ECO:0007669"/>
    <property type="project" value="TreeGrafter"/>
</dbReference>
<keyword evidence="2 8" id="KW-0597">Phosphoprotein</keyword>
<evidence type="ECO:0000259" key="11">
    <source>
        <dbReference type="PROSITE" id="PS51755"/>
    </source>
</evidence>
<dbReference type="InterPro" id="IPR001789">
    <property type="entry name" value="Sig_transdc_resp-reg_receiver"/>
</dbReference>
<dbReference type="InterPro" id="IPR039420">
    <property type="entry name" value="WalR-like"/>
</dbReference>
<organism evidence="12 13">
    <name type="scientific">Acetanaerobacterium elongatum</name>
    <dbReference type="NCBI Taxonomy" id="258515"/>
    <lineage>
        <taxon>Bacteria</taxon>
        <taxon>Bacillati</taxon>
        <taxon>Bacillota</taxon>
        <taxon>Clostridia</taxon>
        <taxon>Eubacteriales</taxon>
        <taxon>Oscillospiraceae</taxon>
        <taxon>Acetanaerobacterium</taxon>
    </lineage>
</organism>
<dbReference type="SUPFAM" id="SSF46894">
    <property type="entry name" value="C-terminal effector domain of the bipartite response regulators"/>
    <property type="match status" value="1"/>
</dbReference>
<evidence type="ECO:0000256" key="9">
    <source>
        <dbReference type="PROSITE-ProRule" id="PRU01091"/>
    </source>
</evidence>
<feature type="domain" description="Response regulatory" evidence="10">
    <location>
        <begin position="2"/>
        <end position="116"/>
    </location>
</feature>
<evidence type="ECO:0000313" key="13">
    <source>
        <dbReference type="Proteomes" id="UP000199182"/>
    </source>
</evidence>
<keyword evidence="6" id="KW-0804">Transcription</keyword>
<evidence type="ECO:0000256" key="6">
    <source>
        <dbReference type="ARBA" id="ARBA00023163"/>
    </source>
</evidence>
<evidence type="ECO:0000313" key="12">
    <source>
        <dbReference type="EMBL" id="SDM81697.1"/>
    </source>
</evidence>
<evidence type="ECO:0000256" key="7">
    <source>
        <dbReference type="ARBA" id="ARBA00024867"/>
    </source>
</evidence>
<reference evidence="12 13" key="1">
    <citation type="submission" date="2016-10" db="EMBL/GenBank/DDBJ databases">
        <authorList>
            <person name="de Groot N.N."/>
        </authorList>
    </citation>
    <scope>NUCLEOTIDE SEQUENCE [LARGE SCALE GENOMIC DNA]</scope>
    <source>
        <strain evidence="12 13">CGMCC 1.5012</strain>
    </source>
</reference>
<gene>
    <name evidence="12" type="ORF">SAMN05192585_10597</name>
</gene>
<dbReference type="Proteomes" id="UP000199182">
    <property type="component" value="Unassembled WGS sequence"/>
</dbReference>
<dbReference type="PANTHER" id="PTHR48111">
    <property type="entry name" value="REGULATOR OF RPOS"/>
    <property type="match status" value="1"/>
</dbReference>
<feature type="domain" description="OmpR/PhoB-type" evidence="11">
    <location>
        <begin position="125"/>
        <end position="223"/>
    </location>
</feature>
<dbReference type="Gene3D" id="1.10.10.10">
    <property type="entry name" value="Winged helix-like DNA-binding domain superfamily/Winged helix DNA-binding domain"/>
    <property type="match status" value="1"/>
</dbReference>
<dbReference type="Gene3D" id="3.40.50.2300">
    <property type="match status" value="1"/>
</dbReference>
<dbReference type="RefSeq" id="WP_092638285.1">
    <property type="nucleotide sequence ID" value="NZ_FNID01000005.1"/>
</dbReference>
<evidence type="ECO:0000256" key="4">
    <source>
        <dbReference type="ARBA" id="ARBA00023015"/>
    </source>
</evidence>
<dbReference type="EMBL" id="FNID01000005">
    <property type="protein sequence ID" value="SDM81697.1"/>
    <property type="molecule type" value="Genomic_DNA"/>
</dbReference>
<keyword evidence="3" id="KW-0902">Two-component regulatory system</keyword>
<name>A0A1G9WBJ8_9FIRM</name>
<keyword evidence="13" id="KW-1185">Reference proteome</keyword>
<dbReference type="AlphaFoldDB" id="A0A1G9WBJ8"/>
<dbReference type="SMART" id="SM00862">
    <property type="entry name" value="Trans_reg_C"/>
    <property type="match status" value="1"/>
</dbReference>
<dbReference type="FunFam" id="3.40.50.2300:FF:000002">
    <property type="entry name" value="DNA-binding response regulator PhoP"/>
    <property type="match status" value="1"/>
</dbReference>
<dbReference type="GO" id="GO:0000976">
    <property type="term" value="F:transcription cis-regulatory region binding"/>
    <property type="evidence" value="ECO:0007669"/>
    <property type="project" value="TreeGrafter"/>
</dbReference>
<keyword evidence="4" id="KW-0805">Transcription regulation</keyword>
<feature type="DNA-binding region" description="OmpR/PhoB-type" evidence="9">
    <location>
        <begin position="125"/>
        <end position="223"/>
    </location>
</feature>
<protein>
    <recommendedName>
        <fullName evidence="1">Stage 0 sporulation protein A homolog</fullName>
    </recommendedName>
</protein>
<evidence type="ECO:0000256" key="3">
    <source>
        <dbReference type="ARBA" id="ARBA00023012"/>
    </source>
</evidence>
<evidence type="ECO:0000256" key="5">
    <source>
        <dbReference type="ARBA" id="ARBA00023125"/>
    </source>
</evidence>
<dbReference type="SMART" id="SM00448">
    <property type="entry name" value="REC"/>
    <property type="match status" value="1"/>
</dbReference>
<dbReference type="PANTHER" id="PTHR48111:SF22">
    <property type="entry name" value="REGULATOR OF RPOS"/>
    <property type="match status" value="1"/>
</dbReference>
<dbReference type="InterPro" id="IPR011006">
    <property type="entry name" value="CheY-like_superfamily"/>
</dbReference>
<keyword evidence="5 9" id="KW-0238">DNA-binding</keyword>
<dbReference type="InterPro" id="IPR016032">
    <property type="entry name" value="Sig_transdc_resp-reg_C-effctor"/>
</dbReference>
<dbReference type="GO" id="GO:0006355">
    <property type="term" value="P:regulation of DNA-templated transcription"/>
    <property type="evidence" value="ECO:0007669"/>
    <property type="project" value="InterPro"/>
</dbReference>